<dbReference type="PANTHER" id="PTHR48011:SF4">
    <property type="entry name" value="MITOGEN-ACTIVATED PROTEIN KINASE KINASE KINASE 19"/>
    <property type="match status" value="1"/>
</dbReference>
<dbReference type="GO" id="GO:0004672">
    <property type="term" value="F:protein kinase activity"/>
    <property type="evidence" value="ECO:0007669"/>
    <property type="project" value="InterPro"/>
</dbReference>
<feature type="domain" description="Protein kinase" evidence="1">
    <location>
        <begin position="20"/>
        <end position="247"/>
    </location>
</feature>
<dbReference type="InterPro" id="IPR052751">
    <property type="entry name" value="Plant_MAPKKK"/>
</dbReference>
<dbReference type="InterPro" id="IPR011009">
    <property type="entry name" value="Kinase-like_dom_sf"/>
</dbReference>
<dbReference type="PANTHER" id="PTHR48011">
    <property type="entry name" value="CCR4-NOT TRANSCRIPTIONAL COMPLEX SUBUNIT CAF120-RELATED"/>
    <property type="match status" value="1"/>
</dbReference>
<dbReference type="STRING" id="43265.A0A545V8R8"/>
<dbReference type="GO" id="GO:0005524">
    <property type="term" value="F:ATP binding"/>
    <property type="evidence" value="ECO:0007669"/>
    <property type="project" value="InterPro"/>
</dbReference>
<dbReference type="PROSITE" id="PS50011">
    <property type="entry name" value="PROTEIN_KINASE_DOM"/>
    <property type="match status" value="1"/>
</dbReference>
<reference evidence="2 3" key="1">
    <citation type="journal article" date="2019" name="Appl. Microbiol. Biotechnol.">
        <title>Genome sequence of Isaria javanica and comparative genome analysis insights into family S53 peptidase evolution in fungal entomopathogens.</title>
        <authorList>
            <person name="Lin R."/>
            <person name="Zhang X."/>
            <person name="Xin B."/>
            <person name="Zou M."/>
            <person name="Gao Y."/>
            <person name="Qin F."/>
            <person name="Hu Q."/>
            <person name="Xie B."/>
            <person name="Cheng X."/>
        </authorList>
    </citation>
    <scope>NUCLEOTIDE SEQUENCE [LARGE SCALE GENOMIC DNA]</scope>
    <source>
        <strain evidence="2 3">IJ1G</strain>
    </source>
</reference>
<evidence type="ECO:0000313" key="3">
    <source>
        <dbReference type="Proteomes" id="UP000315783"/>
    </source>
</evidence>
<dbReference type="SUPFAM" id="SSF56112">
    <property type="entry name" value="Protein kinase-like (PK-like)"/>
    <property type="match status" value="1"/>
</dbReference>
<dbReference type="Gene3D" id="1.10.510.10">
    <property type="entry name" value="Transferase(Phosphotransferase) domain 1"/>
    <property type="match status" value="1"/>
</dbReference>
<proteinExistence type="predicted"/>
<sequence>MALTSKGNISDENSQQFVDFSNLKFLSHGTSGVVYAIDEHRVLKEYYDVEQGAEERRALDRLGSHPNIIGYLGDAGPSSIILERGTPLLSLSEAADLWIQNREVWIKDSAEGLLYIHKNNIVHGDVGCENMVVVGNKLKMIDFEGCGINGRESTAAYKWYNWPGSSVDAQSDMFAYGCAVYQMLTGKPTFSELVDVVDRDKAARLLWAEQRYPDVRGMRLGSVMLGCWSGKFQSMGEVIVALDSISV</sequence>
<dbReference type="InterPro" id="IPR000719">
    <property type="entry name" value="Prot_kinase_dom"/>
</dbReference>
<evidence type="ECO:0000259" key="1">
    <source>
        <dbReference type="PROSITE" id="PS50011"/>
    </source>
</evidence>
<dbReference type="AlphaFoldDB" id="A0A545V8R8"/>
<name>A0A545V8R8_9HYPO</name>
<evidence type="ECO:0000313" key="2">
    <source>
        <dbReference type="EMBL" id="TQV98118.1"/>
    </source>
</evidence>
<gene>
    <name evidence="2" type="ORF">IF1G_03861</name>
</gene>
<keyword evidence="2" id="KW-0418">Kinase</keyword>
<dbReference type="OrthoDB" id="1668230at2759"/>
<accession>A0A545V8R8</accession>
<dbReference type="EMBL" id="SPUK01000004">
    <property type="protein sequence ID" value="TQV98118.1"/>
    <property type="molecule type" value="Genomic_DNA"/>
</dbReference>
<dbReference type="GO" id="GO:0007165">
    <property type="term" value="P:signal transduction"/>
    <property type="evidence" value="ECO:0007669"/>
    <property type="project" value="TreeGrafter"/>
</dbReference>
<dbReference type="Proteomes" id="UP000315783">
    <property type="component" value="Unassembled WGS sequence"/>
</dbReference>
<keyword evidence="2" id="KW-0808">Transferase</keyword>
<organism evidence="2 3">
    <name type="scientific">Cordyceps javanica</name>
    <dbReference type="NCBI Taxonomy" id="43265"/>
    <lineage>
        <taxon>Eukaryota</taxon>
        <taxon>Fungi</taxon>
        <taxon>Dikarya</taxon>
        <taxon>Ascomycota</taxon>
        <taxon>Pezizomycotina</taxon>
        <taxon>Sordariomycetes</taxon>
        <taxon>Hypocreomycetidae</taxon>
        <taxon>Hypocreales</taxon>
        <taxon>Cordycipitaceae</taxon>
        <taxon>Cordyceps</taxon>
    </lineage>
</organism>
<protein>
    <submittedName>
        <fullName evidence="2">Protein kinase-like domain</fullName>
    </submittedName>
</protein>
<dbReference type="Pfam" id="PF00069">
    <property type="entry name" value="Pkinase"/>
    <property type="match status" value="1"/>
</dbReference>
<comment type="caution">
    <text evidence="2">The sequence shown here is derived from an EMBL/GenBank/DDBJ whole genome shotgun (WGS) entry which is preliminary data.</text>
</comment>
<dbReference type="SMART" id="SM00220">
    <property type="entry name" value="S_TKc"/>
    <property type="match status" value="1"/>
</dbReference>
<keyword evidence="3" id="KW-1185">Reference proteome</keyword>